<evidence type="ECO:0000313" key="2">
    <source>
        <dbReference type="EMBL" id="HAE0881782.1"/>
    </source>
</evidence>
<reference evidence="2" key="2">
    <citation type="submission" date="2019-04" db="EMBL/GenBank/DDBJ databases">
        <authorList>
            <consortium name="NCBI Pathogen Detection Project"/>
        </authorList>
    </citation>
    <scope>NUCLEOTIDE SEQUENCE</scope>
    <source>
        <strain evidence="2">Salmonella enterica</strain>
    </source>
</reference>
<dbReference type="AlphaFoldDB" id="A0A725S3J8"/>
<gene>
    <name evidence="2" type="ORF">G2910_16795</name>
</gene>
<feature type="domain" description="DUF3850" evidence="1">
    <location>
        <begin position="4"/>
        <end position="78"/>
    </location>
</feature>
<dbReference type="InterPro" id="IPR015947">
    <property type="entry name" value="PUA-like_sf"/>
</dbReference>
<accession>A0A725S3J8</accession>
<dbReference type="Pfam" id="PF12961">
    <property type="entry name" value="DUF3850"/>
    <property type="match status" value="1"/>
</dbReference>
<name>A0A725S3J8_SALMO</name>
<dbReference type="Gene3D" id="2.30.130.30">
    <property type="entry name" value="Hypothetical protein"/>
    <property type="match status" value="1"/>
</dbReference>
<dbReference type="SUPFAM" id="SSF88697">
    <property type="entry name" value="PUA domain-like"/>
    <property type="match status" value="1"/>
</dbReference>
<dbReference type="EMBL" id="DAAQUD010000010">
    <property type="protein sequence ID" value="HAE0881782.1"/>
    <property type="molecule type" value="Genomic_DNA"/>
</dbReference>
<dbReference type="InterPro" id="IPR039440">
    <property type="entry name" value="DUF3850"/>
</dbReference>
<reference evidence="2" key="1">
    <citation type="journal article" date="2018" name="Genome Biol.">
        <title>SKESA: strategic k-mer extension for scrupulous assemblies.</title>
        <authorList>
            <person name="Souvorov A."/>
            <person name="Agarwala R."/>
            <person name="Lipman D.J."/>
        </authorList>
    </citation>
    <scope>NUCLEOTIDE SEQUENCE</scope>
    <source>
        <strain evidence="2">Salmonella enterica</strain>
    </source>
</reference>
<proteinExistence type="predicted"/>
<evidence type="ECO:0000259" key="1">
    <source>
        <dbReference type="Pfam" id="PF12961"/>
    </source>
</evidence>
<protein>
    <submittedName>
        <fullName evidence="2">DUF3850 domain-containing protein</fullName>
    </submittedName>
</protein>
<sequence>MSVIHSLKIGPLFFNAVENGEKRAEVRINDRDFKCGDFLILREWAGEYTGRKLTVKVTHILPLDGLVVGAGNWVVMSIATIQEYDIQSLLDATVGGGE</sequence>
<organism evidence="2">
    <name type="scientific">Salmonella montevideo</name>
    <dbReference type="NCBI Taxonomy" id="115981"/>
    <lineage>
        <taxon>Bacteria</taxon>
        <taxon>Pseudomonadati</taxon>
        <taxon>Pseudomonadota</taxon>
        <taxon>Gammaproteobacteria</taxon>
        <taxon>Enterobacterales</taxon>
        <taxon>Enterobacteriaceae</taxon>
        <taxon>Salmonella</taxon>
    </lineage>
</organism>
<comment type="caution">
    <text evidence="2">The sequence shown here is derived from an EMBL/GenBank/DDBJ whole genome shotgun (WGS) entry which is preliminary data.</text>
</comment>